<dbReference type="SMART" id="SM00267">
    <property type="entry name" value="GGDEF"/>
    <property type="match status" value="1"/>
</dbReference>
<reference evidence="6 7" key="1">
    <citation type="submission" date="2022-10" db="EMBL/GenBank/DDBJ databases">
        <title>paucibacter sp. hw8 Genome sequencing.</title>
        <authorList>
            <person name="Park S."/>
        </authorList>
    </citation>
    <scope>NUCLEOTIDE SEQUENCE [LARGE SCALE GENOMIC DNA]</scope>
    <source>
        <strain evidence="7">hw8</strain>
    </source>
</reference>
<dbReference type="SUPFAM" id="SSF48452">
    <property type="entry name" value="TPR-like"/>
    <property type="match status" value="1"/>
</dbReference>
<dbReference type="SUPFAM" id="SSF55073">
    <property type="entry name" value="Nucleotide cyclase"/>
    <property type="match status" value="1"/>
</dbReference>
<dbReference type="Proteomes" id="UP001219862">
    <property type="component" value="Unassembled WGS sequence"/>
</dbReference>
<dbReference type="Pfam" id="PF00990">
    <property type="entry name" value="GGDEF"/>
    <property type="match status" value="1"/>
</dbReference>
<evidence type="ECO:0000313" key="6">
    <source>
        <dbReference type="EMBL" id="MDC8785606.1"/>
    </source>
</evidence>
<organism evidence="6 7">
    <name type="scientific">Roseateles koreensis</name>
    <dbReference type="NCBI Taxonomy" id="2987526"/>
    <lineage>
        <taxon>Bacteria</taxon>
        <taxon>Pseudomonadati</taxon>
        <taxon>Pseudomonadota</taxon>
        <taxon>Betaproteobacteria</taxon>
        <taxon>Burkholderiales</taxon>
        <taxon>Sphaerotilaceae</taxon>
        <taxon>Roseateles</taxon>
    </lineage>
</organism>
<evidence type="ECO:0000256" key="2">
    <source>
        <dbReference type="ARBA" id="ARBA00034247"/>
    </source>
</evidence>
<evidence type="ECO:0000259" key="5">
    <source>
        <dbReference type="PROSITE" id="PS50887"/>
    </source>
</evidence>
<dbReference type="Gene3D" id="1.25.40.10">
    <property type="entry name" value="Tetratricopeptide repeat domain"/>
    <property type="match status" value="1"/>
</dbReference>
<sequence length="689" mass="75703">MKWLCTLALAWSGLCGPTAAAATASAAPAASVAGASQPLALERVPDPALDSKLNALLWRAFDRPDDALKSLRQLQRESSSVSQAWQLQLAEARIAVRAGDFAHARALADALSGTPELAGHVAVLRAELADRQNELAAAERESGLAIQILSQHCDKNDPGVGMVRGCDFRALWSALRTLTRLQAIQGLDPLVEANERWALALAEAGKDSLLSAISMAQLSRVSDRQQQPEAARRWMVQALQTAQGDALAMAYVKNSESVLAGRRGDVPGQLKILEDGREFATQADAVWVLALNRTFLSNLYLHNGKPDLVVAAALEALPVVLNKKDFYTERILRHNLSVAYILRHEYAKARQEMARVDALREGLPDQSMRMGELRELSEAWEKVGQAKEAIQLYHAERALNAQVHAGNREASLKQLQVKYDSERKQRELDLLTRDNRLKDRQLSNRQLMTEVGLAVAALLVLSLLLTAVMVRRVRAANKRLKANEALLRAQSERDPLTDLANRRHFLGVMELQAQAYFTGALLMIDIDHFKRVNDQHGHAAGDVVICEVARRISQTVRQNDLVVRWGGEEFLVFAAEVSQEQLTQLAQRILHAIGGQPVIAEDGPLRVTASIGFAHFPLPPARLNVRWEQAVNWADMALYSAKAKGRNCAVGIATVNAQDTHALLQIEADFDAACSADRVRLFEVAGPVV</sequence>
<dbReference type="PROSITE" id="PS50887">
    <property type="entry name" value="GGDEF"/>
    <property type="match status" value="1"/>
</dbReference>
<feature type="signal peptide" evidence="4">
    <location>
        <begin position="1"/>
        <end position="20"/>
    </location>
</feature>
<dbReference type="PANTHER" id="PTHR45138:SF9">
    <property type="entry name" value="DIGUANYLATE CYCLASE DGCM-RELATED"/>
    <property type="match status" value="1"/>
</dbReference>
<evidence type="ECO:0000313" key="7">
    <source>
        <dbReference type="Proteomes" id="UP001219862"/>
    </source>
</evidence>
<dbReference type="InterPro" id="IPR050469">
    <property type="entry name" value="Diguanylate_Cyclase"/>
</dbReference>
<accession>A0ABT5KRR6</accession>
<dbReference type="Gene3D" id="3.30.70.270">
    <property type="match status" value="1"/>
</dbReference>
<gene>
    <name evidence="6" type="ORF">PRZ01_10425</name>
</gene>
<dbReference type="EC" id="2.7.7.65" evidence="1"/>
<dbReference type="NCBIfam" id="TIGR00254">
    <property type="entry name" value="GGDEF"/>
    <property type="match status" value="1"/>
</dbReference>
<name>A0ABT5KRR6_9BURK</name>
<dbReference type="RefSeq" id="WP_273596720.1">
    <property type="nucleotide sequence ID" value="NZ_JAQQXS010000008.1"/>
</dbReference>
<dbReference type="InterPro" id="IPR029787">
    <property type="entry name" value="Nucleotide_cyclase"/>
</dbReference>
<evidence type="ECO:0000256" key="1">
    <source>
        <dbReference type="ARBA" id="ARBA00012528"/>
    </source>
</evidence>
<dbReference type="InterPro" id="IPR000160">
    <property type="entry name" value="GGDEF_dom"/>
</dbReference>
<dbReference type="InterPro" id="IPR011990">
    <property type="entry name" value="TPR-like_helical_dom_sf"/>
</dbReference>
<keyword evidence="7" id="KW-1185">Reference proteome</keyword>
<keyword evidence="3" id="KW-1133">Transmembrane helix</keyword>
<comment type="catalytic activity">
    <reaction evidence="2">
        <text>2 GTP = 3',3'-c-di-GMP + 2 diphosphate</text>
        <dbReference type="Rhea" id="RHEA:24898"/>
        <dbReference type="ChEBI" id="CHEBI:33019"/>
        <dbReference type="ChEBI" id="CHEBI:37565"/>
        <dbReference type="ChEBI" id="CHEBI:58805"/>
        <dbReference type="EC" id="2.7.7.65"/>
    </reaction>
</comment>
<keyword evidence="3" id="KW-0812">Transmembrane</keyword>
<dbReference type="CDD" id="cd01949">
    <property type="entry name" value="GGDEF"/>
    <property type="match status" value="1"/>
</dbReference>
<evidence type="ECO:0000256" key="3">
    <source>
        <dbReference type="SAM" id="Phobius"/>
    </source>
</evidence>
<feature type="chain" id="PRO_5047216419" description="diguanylate cyclase" evidence="4">
    <location>
        <begin position="21"/>
        <end position="689"/>
    </location>
</feature>
<dbReference type="PANTHER" id="PTHR45138">
    <property type="entry name" value="REGULATORY COMPONENTS OF SENSORY TRANSDUCTION SYSTEM"/>
    <property type="match status" value="1"/>
</dbReference>
<proteinExistence type="predicted"/>
<dbReference type="InterPro" id="IPR043128">
    <property type="entry name" value="Rev_trsase/Diguanyl_cyclase"/>
</dbReference>
<comment type="caution">
    <text evidence="6">The sequence shown here is derived from an EMBL/GenBank/DDBJ whole genome shotgun (WGS) entry which is preliminary data.</text>
</comment>
<evidence type="ECO:0000256" key="4">
    <source>
        <dbReference type="SAM" id="SignalP"/>
    </source>
</evidence>
<feature type="domain" description="GGDEF" evidence="5">
    <location>
        <begin position="517"/>
        <end position="654"/>
    </location>
</feature>
<keyword evidence="3" id="KW-0472">Membrane</keyword>
<dbReference type="EMBL" id="JAQQXS010000008">
    <property type="protein sequence ID" value="MDC8785606.1"/>
    <property type="molecule type" value="Genomic_DNA"/>
</dbReference>
<keyword evidence="4" id="KW-0732">Signal</keyword>
<protein>
    <recommendedName>
        <fullName evidence="1">diguanylate cyclase</fullName>
        <ecNumber evidence="1">2.7.7.65</ecNumber>
    </recommendedName>
</protein>
<feature type="transmembrane region" description="Helical" evidence="3">
    <location>
        <begin position="451"/>
        <end position="470"/>
    </location>
</feature>